<dbReference type="EMBL" id="PVUF01000001">
    <property type="protein sequence ID" value="PRZ50263.1"/>
    <property type="molecule type" value="Genomic_DNA"/>
</dbReference>
<evidence type="ECO:0000313" key="8">
    <source>
        <dbReference type="Proteomes" id="UP000237718"/>
    </source>
</evidence>
<evidence type="ECO:0000256" key="4">
    <source>
        <dbReference type="ARBA" id="ARBA00022679"/>
    </source>
</evidence>
<evidence type="ECO:0000313" key="7">
    <source>
        <dbReference type="EMBL" id="PRZ50263.1"/>
    </source>
</evidence>
<reference evidence="7 8" key="1">
    <citation type="submission" date="2018-03" db="EMBL/GenBank/DDBJ databases">
        <title>Genomic Encyclopedia of Archaeal and Bacterial Type Strains, Phase II (KMG-II): from individual species to whole genera.</title>
        <authorList>
            <person name="Goeker M."/>
        </authorList>
    </citation>
    <scope>NUCLEOTIDE SEQUENCE [LARGE SCALE GENOMIC DNA]</scope>
    <source>
        <strain evidence="7 8">DSM 25328</strain>
    </source>
</reference>
<protein>
    <submittedName>
        <fullName evidence="7">Glycosyltransferase involved in cell wall biosynthesis</fullName>
    </submittedName>
</protein>
<keyword evidence="3" id="KW-0328">Glycosyltransferase</keyword>
<dbReference type="OrthoDB" id="9797391at2"/>
<dbReference type="Gene3D" id="3.90.550.10">
    <property type="entry name" value="Spore Coat Polysaccharide Biosynthesis Protein SpsA, Chain A"/>
    <property type="match status" value="1"/>
</dbReference>
<gene>
    <name evidence="7" type="ORF">CLV89_101481</name>
</gene>
<dbReference type="PANTHER" id="PTHR43646">
    <property type="entry name" value="GLYCOSYLTRANSFERASE"/>
    <property type="match status" value="1"/>
</dbReference>
<dbReference type="PANTHER" id="PTHR43646:SF2">
    <property type="entry name" value="GLYCOSYLTRANSFERASE 2-LIKE DOMAIN-CONTAINING PROTEIN"/>
    <property type="match status" value="1"/>
</dbReference>
<keyword evidence="2" id="KW-1003">Cell membrane</keyword>
<name>A0A2T1ANW0_TRISK</name>
<dbReference type="Pfam" id="PF00535">
    <property type="entry name" value="Glycos_transf_2"/>
    <property type="match status" value="1"/>
</dbReference>
<dbReference type="GO" id="GO:0016757">
    <property type="term" value="F:glycosyltransferase activity"/>
    <property type="evidence" value="ECO:0007669"/>
    <property type="project" value="UniProtKB-KW"/>
</dbReference>
<dbReference type="RefSeq" id="WP_106162013.1">
    <property type="nucleotide sequence ID" value="NZ_PVUF01000001.1"/>
</dbReference>
<organism evidence="7 8">
    <name type="scientific">Tritonibacter scottomollicae</name>
    <name type="common">Epibacterium scottomollicae</name>
    <dbReference type="NCBI Taxonomy" id="483013"/>
    <lineage>
        <taxon>Bacteria</taxon>
        <taxon>Pseudomonadati</taxon>
        <taxon>Pseudomonadota</taxon>
        <taxon>Alphaproteobacteria</taxon>
        <taxon>Rhodobacterales</taxon>
        <taxon>Paracoccaceae</taxon>
        <taxon>Tritonibacter</taxon>
    </lineage>
</organism>
<evidence type="ECO:0000256" key="3">
    <source>
        <dbReference type="ARBA" id="ARBA00022676"/>
    </source>
</evidence>
<evidence type="ECO:0000259" key="6">
    <source>
        <dbReference type="Pfam" id="PF00535"/>
    </source>
</evidence>
<sequence>MTSPQNRIVSVLIPAHNEAAYIADCLAALYASSAMPPNHQVEVLVLANGCTDQTAEIARSMVPPRGLSLLVLERAEGGKLAALTEGDAKARGQVRVYLDADVQVEPGMLAQIAMALASDAPRYASGSPCVKRAKSPITRAYAAVWTQLPFVTTGAPGFGLFAMTSAGRARWESWPDIISDDTFARLNFTPDERIRLPGRYHWPMVEGFRNLVRVRRRQDHGVAEIAQRFPELLPNDDPRPLSKAQLLGIILRHPIGFIVYAAVSLAVRTRLFATKDAWARGR</sequence>
<dbReference type="SUPFAM" id="SSF53448">
    <property type="entry name" value="Nucleotide-diphospho-sugar transferases"/>
    <property type="match status" value="1"/>
</dbReference>
<evidence type="ECO:0000256" key="2">
    <source>
        <dbReference type="ARBA" id="ARBA00022475"/>
    </source>
</evidence>
<accession>A0A2T1ANW0</accession>
<comment type="subcellular location">
    <subcellularLocation>
        <location evidence="1">Cell membrane</location>
    </subcellularLocation>
</comment>
<keyword evidence="4 7" id="KW-0808">Transferase</keyword>
<feature type="domain" description="Glycosyltransferase 2-like" evidence="6">
    <location>
        <begin position="10"/>
        <end position="127"/>
    </location>
</feature>
<evidence type="ECO:0000256" key="5">
    <source>
        <dbReference type="ARBA" id="ARBA00023136"/>
    </source>
</evidence>
<proteinExistence type="predicted"/>
<comment type="caution">
    <text evidence="7">The sequence shown here is derived from an EMBL/GenBank/DDBJ whole genome shotgun (WGS) entry which is preliminary data.</text>
</comment>
<keyword evidence="5" id="KW-0472">Membrane</keyword>
<evidence type="ECO:0000256" key="1">
    <source>
        <dbReference type="ARBA" id="ARBA00004236"/>
    </source>
</evidence>
<dbReference type="GO" id="GO:0005886">
    <property type="term" value="C:plasma membrane"/>
    <property type="evidence" value="ECO:0007669"/>
    <property type="project" value="UniProtKB-SubCell"/>
</dbReference>
<dbReference type="AlphaFoldDB" id="A0A2T1ANW0"/>
<dbReference type="Proteomes" id="UP000237718">
    <property type="component" value="Unassembled WGS sequence"/>
</dbReference>
<dbReference type="InterPro" id="IPR029044">
    <property type="entry name" value="Nucleotide-diphossugar_trans"/>
</dbReference>
<dbReference type="InterPro" id="IPR001173">
    <property type="entry name" value="Glyco_trans_2-like"/>
</dbReference>